<dbReference type="GO" id="GO:0005524">
    <property type="term" value="F:ATP binding"/>
    <property type="evidence" value="ECO:0007669"/>
    <property type="project" value="UniProtKB-UniRule"/>
</dbReference>
<keyword evidence="8" id="KW-0472">Membrane</keyword>
<evidence type="ECO:0000256" key="5">
    <source>
        <dbReference type="ARBA" id="ARBA00022777"/>
    </source>
</evidence>
<dbReference type="Gene3D" id="3.30.200.20">
    <property type="entry name" value="Phosphorylase Kinase, domain 1"/>
    <property type="match status" value="1"/>
</dbReference>
<protein>
    <recommendedName>
        <fullName evidence="1">non-specific serine/threonine protein kinase</fullName>
        <ecNumber evidence="1">2.7.11.1</ecNumber>
    </recommendedName>
</protein>
<evidence type="ECO:0000256" key="6">
    <source>
        <dbReference type="ARBA" id="ARBA00022840"/>
    </source>
</evidence>
<evidence type="ECO:0000313" key="10">
    <source>
        <dbReference type="EMBL" id="GER90384.1"/>
    </source>
</evidence>
<evidence type="ECO:0000256" key="7">
    <source>
        <dbReference type="PROSITE-ProRule" id="PRU10141"/>
    </source>
</evidence>
<dbReference type="CDD" id="cd14014">
    <property type="entry name" value="STKc_PknB_like"/>
    <property type="match status" value="1"/>
</dbReference>
<comment type="caution">
    <text evidence="10">The sequence shown here is derived from an EMBL/GenBank/DDBJ whole genome shotgun (WGS) entry which is preliminary data.</text>
</comment>
<evidence type="ECO:0000259" key="9">
    <source>
        <dbReference type="PROSITE" id="PS50011"/>
    </source>
</evidence>
<keyword evidence="8" id="KW-0812">Transmembrane</keyword>
<dbReference type="EMBL" id="BKZW01000002">
    <property type="protein sequence ID" value="GER90384.1"/>
    <property type="molecule type" value="Genomic_DNA"/>
</dbReference>
<dbReference type="PANTHER" id="PTHR43289:SF6">
    <property type="entry name" value="SERINE_THREONINE-PROTEIN KINASE NEKL-3"/>
    <property type="match status" value="1"/>
</dbReference>
<dbReference type="EC" id="2.7.11.1" evidence="1"/>
<feature type="binding site" evidence="7">
    <location>
        <position position="40"/>
    </location>
    <ligand>
        <name>ATP</name>
        <dbReference type="ChEBI" id="CHEBI:30616"/>
    </ligand>
</feature>
<proteinExistence type="predicted"/>
<dbReference type="PROSITE" id="PS00108">
    <property type="entry name" value="PROTEIN_KINASE_ST"/>
    <property type="match status" value="1"/>
</dbReference>
<keyword evidence="3" id="KW-0808">Transferase</keyword>
<dbReference type="PROSITE" id="PS50011">
    <property type="entry name" value="PROTEIN_KINASE_DOM"/>
    <property type="match status" value="1"/>
</dbReference>
<dbReference type="Pfam" id="PF00069">
    <property type="entry name" value="Pkinase"/>
    <property type="match status" value="1"/>
</dbReference>
<dbReference type="GO" id="GO:0004674">
    <property type="term" value="F:protein serine/threonine kinase activity"/>
    <property type="evidence" value="ECO:0007669"/>
    <property type="project" value="UniProtKB-KW"/>
</dbReference>
<dbReference type="Gene3D" id="1.10.510.10">
    <property type="entry name" value="Transferase(Phosphotransferase) domain 1"/>
    <property type="match status" value="1"/>
</dbReference>
<keyword evidence="6 7" id="KW-0067">ATP-binding</keyword>
<evidence type="ECO:0000256" key="3">
    <source>
        <dbReference type="ARBA" id="ARBA00022679"/>
    </source>
</evidence>
<evidence type="ECO:0000256" key="4">
    <source>
        <dbReference type="ARBA" id="ARBA00022741"/>
    </source>
</evidence>
<keyword evidence="4 7" id="KW-0547">Nucleotide-binding</keyword>
<feature type="domain" description="Protein kinase" evidence="9">
    <location>
        <begin position="11"/>
        <end position="289"/>
    </location>
</feature>
<sequence>MNKNPGYFGKYEMLEPIGTGGMAQVWKALNPDLRRFVAIKILHADLKYMSPATTARFITEGQAVAQLDHPNIVNVYDLHIPDATEEGREPFLVMKYIEGPTLSKYIQGTSRASQFPTPQEIIELFASISLALDYAHKRGIIHRDVKPSNILLDSTNTEYNSMGEPILSDFGLVKIMGAQGQTEVGALMGTPLYISPEQVQGKEVSHKSDLYSLGVILYEVCTGTPPFRGDNSYAIMRQHLMDEPPRPSLINPALSPEVDEVIQHAMAKDPAQRFNKATSMTIALAQAFHVPVPERIRPHASKELELTPPSIEPAAIEAQTTLLPVPAAKTNRIWKNLWPFFIAALILIVLGATVLNKLLTLFPSGAASPKDTVVGQVTFYNTGNALDLNHPTINDGIKLQLNNIAPPAAGNSYTAWLYNQQSENDPLQLGTVNVQHGAATLTYTDPAHQNLLAAMSDFVLIEAPANQHAINPILDTKQWRYAGSLPRQPNPNDPEKFSQLDHLRHLLASDQTLDVRGLHNGIDFWLQHDVEQIQKQTTDIKNQQDPIVIRQKLTNMLYYLDGPCAANEVQSSGHLPAAPEATIITETKVGLLQCAQLNGINGHVKHVGLHLTGIVNAPGATEQQIKLANDINSHLSKFNTLLTSMHTLAIQLSKMNKGQLVAAHTQRNQLDQLGDFSISSQGWTDPASQSKEPGIARLCNQIAGLANIEVHTYLAKH</sequence>
<organism evidence="10 11">
    <name type="scientific">Dictyobacter vulcani</name>
    <dbReference type="NCBI Taxonomy" id="2607529"/>
    <lineage>
        <taxon>Bacteria</taxon>
        <taxon>Bacillati</taxon>
        <taxon>Chloroflexota</taxon>
        <taxon>Ktedonobacteria</taxon>
        <taxon>Ktedonobacterales</taxon>
        <taxon>Dictyobacteraceae</taxon>
        <taxon>Dictyobacter</taxon>
    </lineage>
</organism>
<dbReference type="SMART" id="SM00220">
    <property type="entry name" value="S_TKc"/>
    <property type="match status" value="1"/>
</dbReference>
<dbReference type="PANTHER" id="PTHR43289">
    <property type="entry name" value="MITOGEN-ACTIVATED PROTEIN KINASE KINASE KINASE 20-RELATED"/>
    <property type="match status" value="1"/>
</dbReference>
<dbReference type="RefSeq" id="WP_151758137.1">
    <property type="nucleotide sequence ID" value="NZ_BKZW01000002.1"/>
</dbReference>
<dbReference type="PROSITE" id="PS00107">
    <property type="entry name" value="PROTEIN_KINASE_ATP"/>
    <property type="match status" value="1"/>
</dbReference>
<dbReference type="SUPFAM" id="SSF56112">
    <property type="entry name" value="Protein kinase-like (PK-like)"/>
    <property type="match status" value="1"/>
</dbReference>
<dbReference type="AlphaFoldDB" id="A0A5J4KLS5"/>
<evidence type="ECO:0000256" key="1">
    <source>
        <dbReference type="ARBA" id="ARBA00012513"/>
    </source>
</evidence>
<keyword evidence="2" id="KW-0723">Serine/threonine-protein kinase</keyword>
<accession>A0A5J4KLS5</accession>
<feature type="transmembrane region" description="Helical" evidence="8">
    <location>
        <begin position="337"/>
        <end position="355"/>
    </location>
</feature>
<keyword evidence="11" id="KW-1185">Reference proteome</keyword>
<dbReference type="InterPro" id="IPR000719">
    <property type="entry name" value="Prot_kinase_dom"/>
</dbReference>
<keyword evidence="8" id="KW-1133">Transmembrane helix</keyword>
<name>A0A5J4KLS5_9CHLR</name>
<evidence type="ECO:0000256" key="8">
    <source>
        <dbReference type="SAM" id="Phobius"/>
    </source>
</evidence>
<dbReference type="InterPro" id="IPR008271">
    <property type="entry name" value="Ser/Thr_kinase_AS"/>
</dbReference>
<evidence type="ECO:0000256" key="2">
    <source>
        <dbReference type="ARBA" id="ARBA00022527"/>
    </source>
</evidence>
<dbReference type="Proteomes" id="UP000326912">
    <property type="component" value="Unassembled WGS sequence"/>
</dbReference>
<dbReference type="FunFam" id="1.10.510.10:FF:000021">
    <property type="entry name" value="Serine/threonine protein kinase"/>
    <property type="match status" value="1"/>
</dbReference>
<dbReference type="InterPro" id="IPR011009">
    <property type="entry name" value="Kinase-like_dom_sf"/>
</dbReference>
<reference evidence="10 11" key="1">
    <citation type="submission" date="2019-10" db="EMBL/GenBank/DDBJ databases">
        <title>Dictyobacter vulcani sp. nov., within the class Ktedonobacteria, isolated from soil of volcanic Mt. Zao.</title>
        <authorList>
            <person name="Zheng Y."/>
            <person name="Wang C.M."/>
            <person name="Sakai Y."/>
            <person name="Abe K."/>
            <person name="Yokota A."/>
            <person name="Yabe S."/>
        </authorList>
    </citation>
    <scope>NUCLEOTIDE SEQUENCE [LARGE SCALE GENOMIC DNA]</scope>
    <source>
        <strain evidence="10 11">W12</strain>
    </source>
</reference>
<keyword evidence="5" id="KW-0418">Kinase</keyword>
<evidence type="ECO:0000313" key="11">
    <source>
        <dbReference type="Proteomes" id="UP000326912"/>
    </source>
</evidence>
<gene>
    <name evidence="10" type="ORF">KDW_45460</name>
</gene>
<dbReference type="InterPro" id="IPR017441">
    <property type="entry name" value="Protein_kinase_ATP_BS"/>
</dbReference>